<proteinExistence type="inferred from homology"/>
<dbReference type="Pfam" id="PF13367">
    <property type="entry name" value="PrsW-protease"/>
    <property type="match status" value="1"/>
</dbReference>
<dbReference type="RefSeq" id="WP_012635173.1">
    <property type="nucleotide sequence ID" value="NC_011899.1"/>
</dbReference>
<evidence type="ECO:0000256" key="3">
    <source>
        <dbReference type="ARBA" id="ARBA00018997"/>
    </source>
</evidence>
<evidence type="ECO:0000256" key="4">
    <source>
        <dbReference type="ARBA" id="ARBA00022475"/>
    </source>
</evidence>
<dbReference type="GO" id="GO:0005886">
    <property type="term" value="C:plasma membrane"/>
    <property type="evidence" value="ECO:0007669"/>
    <property type="project" value="UniProtKB-SubCell"/>
</dbReference>
<keyword evidence="6 10" id="KW-0812">Transmembrane</keyword>
<comment type="subcellular location">
    <subcellularLocation>
        <location evidence="1">Cell membrane</location>
        <topology evidence="1">Multi-pass membrane protein</topology>
    </subcellularLocation>
</comment>
<evidence type="ECO:0000256" key="8">
    <source>
        <dbReference type="ARBA" id="ARBA00022989"/>
    </source>
</evidence>
<dbReference type="KEGG" id="hor:Hore_02140"/>
<gene>
    <name evidence="11" type="ordered locus">Hore_02140</name>
</gene>
<reference evidence="11 12" key="1">
    <citation type="journal article" date="2009" name="PLoS ONE">
        <title>Genome analysis of the anaerobic thermohalophilic bacterium Halothermothrix orenii.</title>
        <authorList>
            <person name="Mavromatis K."/>
            <person name="Ivanova N."/>
            <person name="Anderson I."/>
            <person name="Lykidis A."/>
            <person name="Hooper S.D."/>
            <person name="Sun H."/>
            <person name="Kunin V."/>
            <person name="Lapidus A."/>
            <person name="Hugenholtz P."/>
            <person name="Patel B."/>
            <person name="Kyrpides N.C."/>
        </authorList>
    </citation>
    <scope>NUCLEOTIDE SEQUENCE [LARGE SCALE GENOMIC DNA]</scope>
    <source>
        <strain evidence="12">H 168 / OCM 544 / DSM 9562</strain>
    </source>
</reference>
<evidence type="ECO:0000256" key="2">
    <source>
        <dbReference type="ARBA" id="ARBA00009165"/>
    </source>
</evidence>
<keyword evidence="7" id="KW-0378">Hydrolase</keyword>
<evidence type="ECO:0000256" key="10">
    <source>
        <dbReference type="SAM" id="Phobius"/>
    </source>
</evidence>
<feature type="transmembrane region" description="Helical" evidence="10">
    <location>
        <begin position="151"/>
        <end position="171"/>
    </location>
</feature>
<accession>B8D106</accession>
<evidence type="ECO:0000256" key="5">
    <source>
        <dbReference type="ARBA" id="ARBA00022670"/>
    </source>
</evidence>
<evidence type="ECO:0000256" key="9">
    <source>
        <dbReference type="ARBA" id="ARBA00023136"/>
    </source>
</evidence>
<evidence type="ECO:0000256" key="1">
    <source>
        <dbReference type="ARBA" id="ARBA00004651"/>
    </source>
</evidence>
<keyword evidence="8 10" id="KW-1133">Transmembrane helix</keyword>
<evidence type="ECO:0000313" key="12">
    <source>
        <dbReference type="Proteomes" id="UP000000719"/>
    </source>
</evidence>
<sequence length="205" mass="23158">MWVWYFYRQDRYDPEPLSLIIRDFIWGILIVIPISIIESPFSRFLTPDTPLLILFFSSIIFVGLVEEGGKSLVTYRLHYRNTEFDEPVDGIIYGITVGLGFAAAENLFYTIMFGYQVGLIRAVVTSLAHASFTGIFGYYLGQAKIKGNQGLILKGFILVSILHGLYDFFVIGQIMGFVTTVLVVVALQIYLASLIRLTTENSPFK</sequence>
<feature type="transmembrane region" description="Helical" evidence="10">
    <location>
        <begin position="49"/>
        <end position="69"/>
    </location>
</feature>
<keyword evidence="5" id="KW-0645">Protease</keyword>
<evidence type="ECO:0000256" key="7">
    <source>
        <dbReference type="ARBA" id="ARBA00022801"/>
    </source>
</evidence>
<dbReference type="Proteomes" id="UP000000719">
    <property type="component" value="Chromosome"/>
</dbReference>
<evidence type="ECO:0000256" key="6">
    <source>
        <dbReference type="ARBA" id="ARBA00022692"/>
    </source>
</evidence>
<keyword evidence="4" id="KW-1003">Cell membrane</keyword>
<name>B8D106_HALOH</name>
<evidence type="ECO:0000313" key="11">
    <source>
        <dbReference type="EMBL" id="ACL68975.1"/>
    </source>
</evidence>
<feature type="transmembrane region" description="Helical" evidence="10">
    <location>
        <begin position="118"/>
        <end position="139"/>
    </location>
</feature>
<comment type="similarity">
    <text evidence="2">Belongs to the protease PrsW family.</text>
</comment>
<organism evidence="11 12">
    <name type="scientific">Halothermothrix orenii (strain H 168 / OCM 544 / DSM 9562)</name>
    <dbReference type="NCBI Taxonomy" id="373903"/>
    <lineage>
        <taxon>Bacteria</taxon>
        <taxon>Bacillati</taxon>
        <taxon>Bacillota</taxon>
        <taxon>Clostridia</taxon>
        <taxon>Halanaerobiales</taxon>
        <taxon>Halothermotrichaceae</taxon>
        <taxon>Halothermothrix</taxon>
    </lineage>
</organism>
<dbReference type="EMBL" id="CP001098">
    <property type="protein sequence ID" value="ACL68975.1"/>
    <property type="molecule type" value="Genomic_DNA"/>
</dbReference>
<keyword evidence="9 10" id="KW-0472">Membrane</keyword>
<dbReference type="eggNOG" id="COG2339">
    <property type="taxonomic scope" value="Bacteria"/>
</dbReference>
<dbReference type="HOGENOM" id="CLU_081250_1_0_9"/>
<dbReference type="PANTHER" id="PTHR36844">
    <property type="entry name" value="PROTEASE PRSW"/>
    <property type="match status" value="1"/>
</dbReference>
<dbReference type="PANTHER" id="PTHR36844:SF1">
    <property type="entry name" value="PROTEASE PRSW"/>
    <property type="match status" value="1"/>
</dbReference>
<dbReference type="InterPro" id="IPR026898">
    <property type="entry name" value="PrsW"/>
</dbReference>
<dbReference type="AlphaFoldDB" id="B8D106"/>
<dbReference type="STRING" id="373903.Hore_02140"/>
<protein>
    <recommendedName>
        <fullName evidence="3">Protease PrsW</fullName>
    </recommendedName>
</protein>
<feature type="transmembrane region" description="Helical" evidence="10">
    <location>
        <begin position="177"/>
        <end position="197"/>
    </location>
</feature>
<keyword evidence="12" id="KW-1185">Reference proteome</keyword>
<dbReference type="PIRSF" id="PIRSF016933">
    <property type="entry name" value="PrsW"/>
    <property type="match status" value="1"/>
</dbReference>
<dbReference type="GO" id="GO:0006508">
    <property type="term" value="P:proteolysis"/>
    <property type="evidence" value="ECO:0007669"/>
    <property type="project" value="UniProtKB-KW"/>
</dbReference>
<dbReference type="InterPro" id="IPR023596">
    <property type="entry name" value="Peptidase_PrsW_arch/bac"/>
</dbReference>
<dbReference type="GO" id="GO:0008233">
    <property type="term" value="F:peptidase activity"/>
    <property type="evidence" value="ECO:0007669"/>
    <property type="project" value="UniProtKB-KW"/>
</dbReference>
<feature type="transmembrane region" description="Helical" evidence="10">
    <location>
        <begin position="20"/>
        <end position="37"/>
    </location>
</feature>
<feature type="transmembrane region" description="Helical" evidence="10">
    <location>
        <begin position="90"/>
        <end position="112"/>
    </location>
</feature>